<evidence type="ECO:0000313" key="3">
    <source>
        <dbReference type="Proteomes" id="UP000266441"/>
    </source>
</evidence>
<dbReference type="InterPro" id="IPR005322">
    <property type="entry name" value="Peptidase_C69"/>
</dbReference>
<dbReference type="EMBL" id="QWET01000001">
    <property type="protein sequence ID" value="RIH67036.1"/>
    <property type="molecule type" value="Genomic_DNA"/>
</dbReference>
<dbReference type="Pfam" id="PF03577">
    <property type="entry name" value="Peptidase_C69"/>
    <property type="match status" value="1"/>
</dbReference>
<dbReference type="GO" id="GO:0006508">
    <property type="term" value="P:proteolysis"/>
    <property type="evidence" value="ECO:0007669"/>
    <property type="project" value="UniProtKB-KW"/>
</dbReference>
<dbReference type="OrthoDB" id="1109933at2"/>
<dbReference type="Gene3D" id="3.60.60.10">
    <property type="entry name" value="Penicillin V Acylase, Chain A"/>
    <property type="match status" value="1"/>
</dbReference>
<comment type="caution">
    <text evidence="2">The sequence shown here is derived from an EMBL/GenBank/DDBJ whole genome shotgun (WGS) entry which is preliminary data.</text>
</comment>
<evidence type="ECO:0000313" key="2">
    <source>
        <dbReference type="EMBL" id="RIH67036.1"/>
    </source>
</evidence>
<comment type="catalytic activity">
    <reaction evidence="1">
        <text>an L-aminoacyl-L-amino acid + H2O = 2 an L-alpha-amino acid</text>
        <dbReference type="Rhea" id="RHEA:48940"/>
        <dbReference type="ChEBI" id="CHEBI:15377"/>
        <dbReference type="ChEBI" id="CHEBI:59869"/>
        <dbReference type="ChEBI" id="CHEBI:77460"/>
    </reaction>
</comment>
<sequence length="560" mass="63390">MKKASAVTAIVTLVFLLVNYQVSNGCTNFLVTRGASADGSTMITYAADSHVLYGELYYQPAQDHPEGSMRDIYEWDTGKYLGQISQPRHTYSVVGNMNEFQLAIGETTFGGRKELSSQEGAIMDYGSLIYVTLQRAKTAREAIRVMTGLSEKYGYYSSGESFSIADPNEVWILEMIGKGEGEKGAVWVAVRVPDGYISGHANQARITTFPKNDPDNCVYAEDVISFAREKGWYKGSDEDFSFSDVYAPVDFGGARFCDARVWAGFNKVADGMDKYTDYAKGIIEHKDPNDFASNRLPLWIKPDKKLTVQDVMDMMRDHFEGTELDMTQDIGAGPYKLPYRWRGLTWTVDSVEYCNERAISTQQTGFSFVSQSRNWLPDPIGGILWFGVDDAYSTCYVPMYCGITEIPECFAVGNGDLLTYSETSAFWTFNFVANFTYLRYNDMIKDVQGVQKSLEDKFVTYVPVIDKAAETLYQKGETEKAREFVTQYSVNEANNMTKQWKELGQYLLVKYMDGNVKREKDGKFERTETGMPASPLFPGYPEWWYKMIVKQTGKHFEVAE</sequence>
<name>A0A399D6A9_9BACT</name>
<reference evidence="2 3" key="1">
    <citation type="journal article" date="2015" name="Int. J. Syst. Evol. Microbiol.">
        <title>Mariniphaga sediminis sp. nov., isolated from coastal sediment.</title>
        <authorList>
            <person name="Wang F.Q."/>
            <person name="Shen Q.Y."/>
            <person name="Chen G.J."/>
            <person name="Du Z.J."/>
        </authorList>
    </citation>
    <scope>NUCLEOTIDE SEQUENCE [LARGE SCALE GENOMIC DNA]</scope>
    <source>
        <strain evidence="2 3">SY21</strain>
    </source>
</reference>
<dbReference type="Proteomes" id="UP000266441">
    <property type="component" value="Unassembled WGS sequence"/>
</dbReference>
<keyword evidence="3" id="KW-1185">Reference proteome</keyword>
<accession>A0A399D6A9</accession>
<dbReference type="PANTHER" id="PTHR12994:SF17">
    <property type="entry name" value="LD30995P"/>
    <property type="match status" value="1"/>
</dbReference>
<proteinExistence type="inferred from homology"/>
<dbReference type="PANTHER" id="PTHR12994">
    <property type="entry name" value="SECERNIN"/>
    <property type="match status" value="1"/>
</dbReference>
<evidence type="ECO:0000256" key="1">
    <source>
        <dbReference type="RuleBase" id="RU364089"/>
    </source>
</evidence>
<dbReference type="RefSeq" id="WP_119348062.1">
    <property type="nucleotide sequence ID" value="NZ_QWET01000001.1"/>
</dbReference>
<comment type="similarity">
    <text evidence="1">Belongs to the peptidase C69 family.</text>
</comment>
<keyword evidence="1" id="KW-0645">Protease</keyword>
<organism evidence="2 3">
    <name type="scientific">Mariniphaga sediminis</name>
    <dbReference type="NCBI Taxonomy" id="1628158"/>
    <lineage>
        <taxon>Bacteria</taxon>
        <taxon>Pseudomonadati</taxon>
        <taxon>Bacteroidota</taxon>
        <taxon>Bacteroidia</taxon>
        <taxon>Marinilabiliales</taxon>
        <taxon>Prolixibacteraceae</taxon>
        <taxon>Mariniphaga</taxon>
    </lineage>
</organism>
<protein>
    <recommendedName>
        <fullName evidence="1">Dipeptidase</fullName>
        <ecNumber evidence="1">3.4.-.-</ecNumber>
    </recommendedName>
</protein>
<dbReference type="GO" id="GO:0016805">
    <property type="term" value="F:dipeptidase activity"/>
    <property type="evidence" value="ECO:0007669"/>
    <property type="project" value="UniProtKB-KW"/>
</dbReference>
<dbReference type="AlphaFoldDB" id="A0A399D6A9"/>
<gene>
    <name evidence="2" type="ORF">D1164_00970</name>
</gene>
<dbReference type="GO" id="GO:0070004">
    <property type="term" value="F:cysteine-type exopeptidase activity"/>
    <property type="evidence" value="ECO:0007669"/>
    <property type="project" value="InterPro"/>
</dbReference>
<keyword evidence="1" id="KW-0378">Hydrolase</keyword>
<dbReference type="EC" id="3.4.-.-" evidence="1"/>
<keyword evidence="1" id="KW-0224">Dipeptidase</keyword>